<feature type="transmembrane region" description="Helical" evidence="2">
    <location>
        <begin position="175"/>
        <end position="201"/>
    </location>
</feature>
<dbReference type="Pfam" id="PF25231">
    <property type="entry name" value="DUF7847"/>
    <property type="match status" value="1"/>
</dbReference>
<keyword evidence="5" id="KW-1185">Reference proteome</keyword>
<evidence type="ECO:0000256" key="2">
    <source>
        <dbReference type="SAM" id="Phobius"/>
    </source>
</evidence>
<feature type="compositionally biased region" description="Low complexity" evidence="1">
    <location>
        <begin position="51"/>
        <end position="60"/>
    </location>
</feature>
<evidence type="ECO:0000256" key="1">
    <source>
        <dbReference type="SAM" id="MobiDB-lite"/>
    </source>
</evidence>
<keyword evidence="2" id="KW-0812">Transmembrane</keyword>
<feature type="compositionally biased region" description="Gly residues" evidence="1">
    <location>
        <begin position="75"/>
        <end position="86"/>
    </location>
</feature>
<feature type="transmembrane region" description="Helical" evidence="2">
    <location>
        <begin position="125"/>
        <end position="147"/>
    </location>
</feature>
<feature type="compositionally biased region" description="Pro residues" evidence="1">
    <location>
        <begin position="61"/>
        <end position="70"/>
    </location>
</feature>
<sequence length="420" mass="43402">MNDTPGWASPGSAPSDGQEAGVPRPAQPADDSGTPSDSPSKWSKTQPPPGQWSAPSAPGSGPVPPAPRPAPNWGGSPGPGPGGQYPGWGQTPLAAKPGVIPLRPLGVGEILDGAVSTLRAHWRTVLGVTIVVAVISQIGDILVQRYLLPEPVDVDPNASPTEALNQAVDAMQSTLLALAPSLFITIIGTLFTTAVLTVVISRSVLGRSVTLSDAWHEARPRLLQLLGLTLLLPVMGAAIVTVGILPGLLIGSGAGIALTMLGGLASVVVLIWLMVNFSLSSPALMLERQSIVASMRRSAKLVKGTWWRIFGILLLTMLLTFVVSMIIAVPFSLIAMAVDGDGLSGLLSGSGPDFGWPFLIITGIGTVISTSITLPISAGVSVLLYVDQRIRREALDLELARAAGVPGYGSERPGNDAPRG</sequence>
<dbReference type="PANTHER" id="PTHR33133">
    <property type="entry name" value="OS08G0107100 PROTEIN-RELATED"/>
    <property type="match status" value="1"/>
</dbReference>
<feature type="transmembrane region" description="Helical" evidence="2">
    <location>
        <begin position="222"/>
        <end position="250"/>
    </location>
</feature>
<evidence type="ECO:0000313" key="5">
    <source>
        <dbReference type="Proteomes" id="UP001432209"/>
    </source>
</evidence>
<feature type="transmembrane region" description="Helical" evidence="2">
    <location>
        <begin position="256"/>
        <end position="279"/>
    </location>
</feature>
<reference evidence="4" key="1">
    <citation type="submission" date="2022-10" db="EMBL/GenBank/DDBJ databases">
        <title>The complete genomes of actinobacterial strains from the NBC collection.</title>
        <authorList>
            <person name="Joergensen T.S."/>
            <person name="Alvarez Arevalo M."/>
            <person name="Sterndorff E.B."/>
            <person name="Faurdal D."/>
            <person name="Vuksanovic O."/>
            <person name="Mourched A.-S."/>
            <person name="Charusanti P."/>
            <person name="Shaw S."/>
            <person name="Blin K."/>
            <person name="Weber T."/>
        </authorList>
    </citation>
    <scope>NUCLEOTIDE SEQUENCE</scope>
    <source>
        <strain evidence="4">NBC_01432</strain>
    </source>
</reference>
<feature type="region of interest" description="Disordered" evidence="1">
    <location>
        <begin position="1"/>
        <end position="92"/>
    </location>
</feature>
<dbReference type="Proteomes" id="UP001432209">
    <property type="component" value="Chromosome"/>
</dbReference>
<evidence type="ECO:0000313" key="4">
    <source>
        <dbReference type="EMBL" id="WUX54906.1"/>
    </source>
</evidence>
<feature type="transmembrane region" description="Helical" evidence="2">
    <location>
        <begin position="305"/>
        <end position="338"/>
    </location>
</feature>
<dbReference type="RefSeq" id="WP_329078602.1">
    <property type="nucleotide sequence ID" value="NZ_CP109495.1"/>
</dbReference>
<proteinExistence type="predicted"/>
<accession>A0ABZ2A940</accession>
<feature type="compositionally biased region" description="Polar residues" evidence="1">
    <location>
        <begin position="33"/>
        <end position="45"/>
    </location>
</feature>
<dbReference type="EMBL" id="CP109495">
    <property type="protein sequence ID" value="WUX54906.1"/>
    <property type="molecule type" value="Genomic_DNA"/>
</dbReference>
<dbReference type="InterPro" id="IPR057169">
    <property type="entry name" value="DUF7847"/>
</dbReference>
<dbReference type="PANTHER" id="PTHR33133:SF1">
    <property type="entry name" value="EXPRESSED PROTEIN-RELATED"/>
    <property type="match status" value="1"/>
</dbReference>
<keyword evidence="2" id="KW-0472">Membrane</keyword>
<name>A0ABZ2A940_STRNV</name>
<protein>
    <recommendedName>
        <fullName evidence="3">DUF7847 domain-containing protein</fullName>
    </recommendedName>
</protein>
<feature type="transmembrane region" description="Helical" evidence="2">
    <location>
        <begin position="358"/>
        <end position="386"/>
    </location>
</feature>
<keyword evidence="2" id="KW-1133">Transmembrane helix</keyword>
<organism evidence="4 5">
    <name type="scientific">Streptomyces niveus</name>
    <name type="common">Streptomyces spheroides</name>
    <dbReference type="NCBI Taxonomy" id="193462"/>
    <lineage>
        <taxon>Bacteria</taxon>
        <taxon>Bacillati</taxon>
        <taxon>Actinomycetota</taxon>
        <taxon>Actinomycetes</taxon>
        <taxon>Kitasatosporales</taxon>
        <taxon>Streptomycetaceae</taxon>
        <taxon>Streptomyces</taxon>
    </lineage>
</organism>
<evidence type="ECO:0000259" key="3">
    <source>
        <dbReference type="Pfam" id="PF25231"/>
    </source>
</evidence>
<gene>
    <name evidence="4" type="ORF">OG442_27075</name>
</gene>
<feature type="domain" description="DUF7847" evidence="3">
    <location>
        <begin position="165"/>
        <end position="386"/>
    </location>
</feature>